<evidence type="ECO:0000256" key="1">
    <source>
        <dbReference type="ARBA" id="ARBA00023242"/>
    </source>
</evidence>
<evidence type="ECO:0000259" key="3">
    <source>
        <dbReference type="PROSITE" id="PS50048"/>
    </source>
</evidence>
<dbReference type="GO" id="GO:0000500">
    <property type="term" value="C:RNA polymerase I upstream activating factor complex"/>
    <property type="evidence" value="ECO:0007669"/>
    <property type="project" value="InterPro"/>
</dbReference>
<gene>
    <name evidence="4" type="ORF">GMOD_00009165</name>
</gene>
<dbReference type="GO" id="GO:0042790">
    <property type="term" value="P:nucleolar large rRNA transcription by RNA polymerase I"/>
    <property type="evidence" value="ECO:0007669"/>
    <property type="project" value="InterPro"/>
</dbReference>
<evidence type="ECO:0000313" key="4">
    <source>
        <dbReference type="EMBL" id="RMZ71822.1"/>
    </source>
</evidence>
<dbReference type="GO" id="GO:0001181">
    <property type="term" value="F:RNA polymerase I general transcription initiation factor activity"/>
    <property type="evidence" value="ECO:0007669"/>
    <property type="project" value="TreeGrafter"/>
</dbReference>
<accession>A0A3M7MBI5</accession>
<reference evidence="4 5" key="1">
    <citation type="journal article" date="2014" name="PLoS ONE">
        <title>De novo Genome Assembly of the Fungal Plant Pathogen Pyrenophora semeniperda.</title>
        <authorList>
            <person name="Soliai M.M."/>
            <person name="Meyer S.E."/>
            <person name="Udall J.A."/>
            <person name="Elzinga D.E."/>
            <person name="Hermansen R.A."/>
            <person name="Bodily P.M."/>
            <person name="Hart A.A."/>
            <person name="Coleman C.E."/>
        </authorList>
    </citation>
    <scope>NUCLEOTIDE SEQUENCE [LARGE SCALE GENOMIC DNA]</scope>
    <source>
        <strain evidence="4 5">CCB06</strain>
        <tissue evidence="4">Mycelium</tissue>
    </source>
</reference>
<feature type="region of interest" description="Disordered" evidence="2">
    <location>
        <begin position="1"/>
        <end position="30"/>
    </location>
</feature>
<keyword evidence="5" id="KW-1185">Reference proteome</keyword>
<evidence type="ECO:0000256" key="2">
    <source>
        <dbReference type="SAM" id="MobiDB-lite"/>
    </source>
</evidence>
<dbReference type="SMART" id="SM00066">
    <property type="entry name" value="GAL4"/>
    <property type="match status" value="1"/>
</dbReference>
<dbReference type="Pfam" id="PF00172">
    <property type="entry name" value="Zn_clus"/>
    <property type="match status" value="1"/>
</dbReference>
<proteinExistence type="predicted"/>
<dbReference type="GO" id="GO:0006361">
    <property type="term" value="P:transcription initiation at RNA polymerase I promoter"/>
    <property type="evidence" value="ECO:0007669"/>
    <property type="project" value="TreeGrafter"/>
</dbReference>
<dbReference type="GO" id="GO:0000182">
    <property type="term" value="F:rDNA binding"/>
    <property type="evidence" value="ECO:0007669"/>
    <property type="project" value="TreeGrafter"/>
</dbReference>
<dbReference type="PANTHER" id="PTHR28079:SF1">
    <property type="entry name" value="RNA POLYMERASE I-SPECIFIC TRANSCRIPTION INITIATION FACTOR RRN5"/>
    <property type="match status" value="1"/>
</dbReference>
<organism evidence="4 5">
    <name type="scientific">Pyrenophora seminiperda CCB06</name>
    <dbReference type="NCBI Taxonomy" id="1302712"/>
    <lineage>
        <taxon>Eukaryota</taxon>
        <taxon>Fungi</taxon>
        <taxon>Dikarya</taxon>
        <taxon>Ascomycota</taxon>
        <taxon>Pezizomycotina</taxon>
        <taxon>Dothideomycetes</taxon>
        <taxon>Pleosporomycetidae</taxon>
        <taxon>Pleosporales</taxon>
        <taxon>Pleosporineae</taxon>
        <taxon>Pleosporaceae</taxon>
        <taxon>Pyrenophora</taxon>
    </lineage>
</organism>
<feature type="domain" description="Zn(2)-C6 fungal-type" evidence="3">
    <location>
        <begin position="194"/>
        <end position="225"/>
    </location>
</feature>
<dbReference type="EMBL" id="KE747828">
    <property type="protein sequence ID" value="RMZ71822.1"/>
    <property type="molecule type" value="Genomic_DNA"/>
</dbReference>
<dbReference type="PROSITE" id="PS00463">
    <property type="entry name" value="ZN2_CY6_FUNGAL_1"/>
    <property type="match status" value="1"/>
</dbReference>
<name>A0A3M7MBI5_9PLEO</name>
<dbReference type="InterPro" id="IPR001138">
    <property type="entry name" value="Zn2Cys6_DnaBD"/>
</dbReference>
<protein>
    <recommendedName>
        <fullName evidence="3">Zn(2)-C6 fungal-type domain-containing protein</fullName>
    </recommendedName>
</protein>
<keyword evidence="1" id="KW-0539">Nucleus</keyword>
<sequence>MAESSSQPAHSPPAPRRQSQARDAPRKHAYKDAYRQLYNAHVARAVARFDTDGQRSQSTKYVGASRWSAKEQDDFYAALARLGRSDVAGIAAAIGTKSIPETQALLLLFHDAASQADTAPLKPRDIPAAFDVGSACGEQLELQADALAWYEERCDAYEEEQKYGPLWLITPQVAAQIEGATETPRRGGRVIVGACTACKKFKQKCDRETPCGNCQRRKKNTECIYPQQQQPAKPVFQDKKQAMGADPLIPEATLLKPRVMLALSKTLFMNPSPTVPYPWAHWSECTSDLAREPSMYRSALKTFHALVVSVTKRLVQTALIQATSRLRAQRYRVDRNNRPVVKRQDVRTAIDILRMKRDGRERWRGVVSRCGLEVYDEDEDEEERVGSTPVVVPLYDNNDSDTAEMDWSIYIE</sequence>
<dbReference type="SUPFAM" id="SSF57701">
    <property type="entry name" value="Zn2/Cys6 DNA-binding domain"/>
    <property type="match status" value="1"/>
</dbReference>
<dbReference type="PANTHER" id="PTHR28079">
    <property type="entry name" value="RNA POLYMERASE I-SPECIFIC TRANSCRIPTION INITIATION FACTOR RRN5"/>
    <property type="match status" value="1"/>
</dbReference>
<dbReference type="Proteomes" id="UP000265663">
    <property type="component" value="Unassembled WGS sequence"/>
</dbReference>
<dbReference type="GO" id="GO:0008270">
    <property type="term" value="F:zinc ion binding"/>
    <property type="evidence" value="ECO:0007669"/>
    <property type="project" value="InterPro"/>
</dbReference>
<dbReference type="OrthoDB" id="2240312at2759"/>
<dbReference type="AlphaFoldDB" id="A0A3M7MBI5"/>
<dbReference type="InterPro" id="IPR039601">
    <property type="entry name" value="Rrn5"/>
</dbReference>
<dbReference type="GO" id="GO:0000981">
    <property type="term" value="F:DNA-binding transcription factor activity, RNA polymerase II-specific"/>
    <property type="evidence" value="ECO:0007669"/>
    <property type="project" value="InterPro"/>
</dbReference>
<dbReference type="PROSITE" id="PS50048">
    <property type="entry name" value="ZN2_CY6_FUNGAL_2"/>
    <property type="match status" value="1"/>
</dbReference>
<dbReference type="Gene3D" id="4.10.240.10">
    <property type="entry name" value="Zn(2)-C6 fungal-type DNA-binding domain"/>
    <property type="match status" value="1"/>
</dbReference>
<evidence type="ECO:0000313" key="5">
    <source>
        <dbReference type="Proteomes" id="UP000265663"/>
    </source>
</evidence>
<dbReference type="CDD" id="cd00067">
    <property type="entry name" value="GAL4"/>
    <property type="match status" value="1"/>
</dbReference>
<dbReference type="InterPro" id="IPR036864">
    <property type="entry name" value="Zn2-C6_fun-type_DNA-bd_sf"/>
</dbReference>